<evidence type="ECO:0000313" key="1">
    <source>
        <dbReference type="EMBL" id="BCJ97793.1"/>
    </source>
</evidence>
<reference evidence="1 2" key="2">
    <citation type="submission" date="2020-08" db="EMBL/GenBank/DDBJ databases">
        <authorList>
            <person name="Ueki A."/>
            <person name="Tonouchi A."/>
        </authorList>
    </citation>
    <scope>NUCLEOTIDE SEQUENCE [LARGE SCALE GENOMIC DNA]</scope>
    <source>
        <strain evidence="1 2">CTTW</strain>
    </source>
</reference>
<name>A0A7I8DH17_9FIRM</name>
<protein>
    <recommendedName>
        <fullName evidence="3">CsbD family protein</fullName>
    </recommendedName>
</protein>
<dbReference type="SUPFAM" id="SSF69047">
    <property type="entry name" value="Hypothetical protein YjbJ"/>
    <property type="match status" value="1"/>
</dbReference>
<proteinExistence type="predicted"/>
<organism evidence="1 2">
    <name type="scientific">Anaerocolumna chitinilytica</name>
    <dbReference type="NCBI Taxonomy" id="1727145"/>
    <lineage>
        <taxon>Bacteria</taxon>
        <taxon>Bacillati</taxon>
        <taxon>Bacillota</taxon>
        <taxon>Clostridia</taxon>
        <taxon>Lachnospirales</taxon>
        <taxon>Lachnospiraceae</taxon>
        <taxon>Anaerocolumna</taxon>
    </lineage>
</organism>
<sequence length="70" mass="7869">MDNKINNQLNQWSGKIKETAGKMVHSDQMELKGKLQVMGSEISEKGEEIKEKAANKANGIIDKIKNERGR</sequence>
<dbReference type="Gene3D" id="1.10.1470.10">
    <property type="entry name" value="YjbJ"/>
    <property type="match status" value="1"/>
</dbReference>
<dbReference type="KEGG" id="acht:bsdcttw_08340"/>
<reference evidence="1 2" key="1">
    <citation type="submission" date="2020-08" db="EMBL/GenBank/DDBJ databases">
        <title>Draft genome sequencing of an Anaerocolumna strain isolated from anoxic soil subjected to BSD treatment.</title>
        <authorList>
            <person name="Uek A."/>
            <person name="Tonouchi A."/>
        </authorList>
    </citation>
    <scope>NUCLEOTIDE SEQUENCE [LARGE SCALE GENOMIC DNA]</scope>
    <source>
        <strain evidence="1 2">CTTW</strain>
    </source>
</reference>
<evidence type="ECO:0000313" key="2">
    <source>
        <dbReference type="Proteomes" id="UP000515703"/>
    </source>
</evidence>
<dbReference type="EMBL" id="AP023368">
    <property type="protein sequence ID" value="BCJ97793.1"/>
    <property type="molecule type" value="Genomic_DNA"/>
</dbReference>
<accession>A0A7I8DH17</accession>
<gene>
    <name evidence="1" type="ORF">bsdcttw_08340</name>
</gene>
<dbReference type="RefSeq" id="WP_185258184.1">
    <property type="nucleotide sequence ID" value="NZ_AP023368.1"/>
</dbReference>
<evidence type="ECO:0008006" key="3">
    <source>
        <dbReference type="Google" id="ProtNLM"/>
    </source>
</evidence>
<dbReference type="Proteomes" id="UP000515703">
    <property type="component" value="Chromosome"/>
</dbReference>
<keyword evidence="2" id="KW-1185">Reference proteome</keyword>
<dbReference type="AlphaFoldDB" id="A0A7I8DH17"/>
<dbReference type="InterPro" id="IPR036629">
    <property type="entry name" value="YjbJ_sf"/>
</dbReference>